<evidence type="ECO:0000256" key="1">
    <source>
        <dbReference type="SAM" id="Phobius"/>
    </source>
</evidence>
<evidence type="ECO:0000313" key="2">
    <source>
        <dbReference type="EMBL" id="KAE9388307.1"/>
    </source>
</evidence>
<keyword evidence="1" id="KW-1133">Transmembrane helix</keyword>
<keyword evidence="1" id="KW-0472">Membrane</keyword>
<reference evidence="2" key="1">
    <citation type="journal article" date="2019" name="Environ. Microbiol.">
        <title>Fungal ecological strategies reflected in gene transcription - a case study of two litter decomposers.</title>
        <authorList>
            <person name="Barbi F."/>
            <person name="Kohler A."/>
            <person name="Barry K."/>
            <person name="Baskaran P."/>
            <person name="Daum C."/>
            <person name="Fauchery L."/>
            <person name="Ihrmark K."/>
            <person name="Kuo A."/>
            <person name="LaButti K."/>
            <person name="Lipzen A."/>
            <person name="Morin E."/>
            <person name="Grigoriev I.V."/>
            <person name="Henrissat B."/>
            <person name="Lindahl B."/>
            <person name="Martin F."/>
        </authorList>
    </citation>
    <scope>NUCLEOTIDE SEQUENCE</scope>
    <source>
        <strain evidence="2">JB14</strain>
    </source>
</reference>
<name>A0A6A4GT17_9AGAR</name>
<evidence type="ECO:0000313" key="3">
    <source>
        <dbReference type="Proteomes" id="UP000799118"/>
    </source>
</evidence>
<organism evidence="2 3">
    <name type="scientific">Gymnopus androsaceus JB14</name>
    <dbReference type="NCBI Taxonomy" id="1447944"/>
    <lineage>
        <taxon>Eukaryota</taxon>
        <taxon>Fungi</taxon>
        <taxon>Dikarya</taxon>
        <taxon>Basidiomycota</taxon>
        <taxon>Agaricomycotina</taxon>
        <taxon>Agaricomycetes</taxon>
        <taxon>Agaricomycetidae</taxon>
        <taxon>Agaricales</taxon>
        <taxon>Marasmiineae</taxon>
        <taxon>Omphalotaceae</taxon>
        <taxon>Gymnopus</taxon>
    </lineage>
</organism>
<protein>
    <submittedName>
        <fullName evidence="2">Uncharacterized protein</fullName>
    </submittedName>
</protein>
<keyword evidence="1" id="KW-0812">Transmembrane</keyword>
<feature type="transmembrane region" description="Helical" evidence="1">
    <location>
        <begin position="30"/>
        <end position="55"/>
    </location>
</feature>
<keyword evidence="3" id="KW-1185">Reference proteome</keyword>
<accession>A0A6A4GT17</accession>
<dbReference type="EMBL" id="ML769751">
    <property type="protein sequence ID" value="KAE9388307.1"/>
    <property type="molecule type" value="Genomic_DNA"/>
</dbReference>
<feature type="transmembrane region" description="Helical" evidence="1">
    <location>
        <begin position="196"/>
        <end position="214"/>
    </location>
</feature>
<feature type="transmembrane region" description="Helical" evidence="1">
    <location>
        <begin position="153"/>
        <end position="176"/>
    </location>
</feature>
<gene>
    <name evidence="2" type="ORF">BT96DRAFT_947721</name>
</gene>
<feature type="transmembrane region" description="Helical" evidence="1">
    <location>
        <begin position="100"/>
        <end position="118"/>
    </location>
</feature>
<dbReference type="Proteomes" id="UP000799118">
    <property type="component" value="Unassembled WGS sequence"/>
</dbReference>
<dbReference type="OrthoDB" id="2744793at2759"/>
<sequence length="230" mass="25214">MTPEESEQSAFATAIGTVLFRNYLNLIFEIGLFANLVFVKFGLMVPLSGGLIAQIEASDSKVMVLDIFNIWSQDLTFLIADIAIAWRAWALWAENRLIRWTLLVILLADIGISIAYSIVDTKAAANLTLLIMTHYQSTLTISRNKKTQVQTILLLLVRSSAICGVVQVANIIFNALNSSAAVFLSVEEAAPFITSLYSYSAALNPAALVILVQIQNTYGLVSYKQTTTQS</sequence>
<proteinExistence type="predicted"/>
<dbReference type="AlphaFoldDB" id="A0A6A4GT17"/>